<dbReference type="GO" id="GO:0043565">
    <property type="term" value="F:sequence-specific DNA binding"/>
    <property type="evidence" value="ECO:0007669"/>
    <property type="project" value="InterPro"/>
</dbReference>
<keyword evidence="2 5" id="KW-0238">DNA-binding</keyword>
<dbReference type="GO" id="GO:0003700">
    <property type="term" value="F:DNA-binding transcription factor activity"/>
    <property type="evidence" value="ECO:0007669"/>
    <property type="project" value="InterPro"/>
</dbReference>
<evidence type="ECO:0000256" key="1">
    <source>
        <dbReference type="ARBA" id="ARBA00023015"/>
    </source>
</evidence>
<evidence type="ECO:0000313" key="5">
    <source>
        <dbReference type="EMBL" id="SIM44419.1"/>
    </source>
</evidence>
<dbReference type="AlphaFoldDB" id="A0A1N5T8D7"/>
<dbReference type="InterPro" id="IPR052158">
    <property type="entry name" value="INH-QAR"/>
</dbReference>
<dbReference type="SUPFAM" id="SSF52317">
    <property type="entry name" value="Class I glutamine amidotransferase-like"/>
    <property type="match status" value="1"/>
</dbReference>
<keyword evidence="6" id="KW-1185">Reference proteome</keyword>
<dbReference type="InterPro" id="IPR029062">
    <property type="entry name" value="Class_I_gatase-like"/>
</dbReference>
<dbReference type="PANTHER" id="PTHR43130">
    <property type="entry name" value="ARAC-FAMILY TRANSCRIPTIONAL REGULATOR"/>
    <property type="match status" value="1"/>
</dbReference>
<evidence type="ECO:0000256" key="2">
    <source>
        <dbReference type="ARBA" id="ARBA00023125"/>
    </source>
</evidence>
<dbReference type="SMART" id="SM00342">
    <property type="entry name" value="HTH_ARAC"/>
    <property type="match status" value="1"/>
</dbReference>
<dbReference type="PANTHER" id="PTHR43130:SF3">
    <property type="entry name" value="HTH-TYPE TRANSCRIPTIONAL REGULATOR RV1931C"/>
    <property type="match status" value="1"/>
</dbReference>
<dbReference type="InterPro" id="IPR018060">
    <property type="entry name" value="HTH_AraC"/>
</dbReference>
<protein>
    <submittedName>
        <fullName evidence="5">Transcriptional regulator GlxA family, contains an amidase domain and an AraC-type DNA-binding HTH domain</fullName>
    </submittedName>
</protein>
<keyword evidence="3" id="KW-0804">Transcription</keyword>
<dbReference type="EMBL" id="FSQT01000001">
    <property type="protein sequence ID" value="SIM44419.1"/>
    <property type="molecule type" value="Genomic_DNA"/>
</dbReference>
<dbReference type="PROSITE" id="PS01124">
    <property type="entry name" value="HTH_ARAC_FAMILY_2"/>
    <property type="match status" value="1"/>
</dbReference>
<evidence type="ECO:0000259" key="4">
    <source>
        <dbReference type="PROSITE" id="PS01124"/>
    </source>
</evidence>
<proteinExistence type="predicted"/>
<sequence length="330" mass="35560">MAPRRSRLQTGLMAERVTVVTFPGVQSLDVTGPWEVLAGANRYRTARGKRPAYDLRLAGTEPEVATESGLVMVADALGEPVRAGTLVVPGGRTAAAEDQHADLVAWLEACRPTRLLSICSGAFLCARAGLVSGRRVATHWSVSRDLGRRFSDITVDHDALYVHDGPVWTSGGVTSGIDLALAVVAADHGAPVAQEIARWLVMFLHRPGHQAQFSGPVWLERATEKRVAAAQRAIDADPAATHRVDDLAAQLAMSPRHFQRLFARETGLTVGRYLTELRLETAKRLLVQSDLALDTVAAKAGFGSAESLRRVFGERLGTTPGAFRARFSTL</sequence>
<dbReference type="PROSITE" id="PS00041">
    <property type="entry name" value="HTH_ARAC_FAMILY_1"/>
    <property type="match status" value="1"/>
</dbReference>
<organism evidence="5 6">
    <name type="scientific">Micromonospora cremea</name>
    <dbReference type="NCBI Taxonomy" id="709881"/>
    <lineage>
        <taxon>Bacteria</taxon>
        <taxon>Bacillati</taxon>
        <taxon>Actinomycetota</taxon>
        <taxon>Actinomycetes</taxon>
        <taxon>Micromonosporales</taxon>
        <taxon>Micromonosporaceae</taxon>
        <taxon>Micromonospora</taxon>
    </lineage>
</organism>
<keyword evidence="1" id="KW-0805">Transcription regulation</keyword>
<accession>A0A1N5T8D7</accession>
<dbReference type="Proteomes" id="UP000185124">
    <property type="component" value="Unassembled WGS sequence"/>
</dbReference>
<evidence type="ECO:0000256" key="3">
    <source>
        <dbReference type="ARBA" id="ARBA00023163"/>
    </source>
</evidence>
<dbReference type="Pfam" id="PF12833">
    <property type="entry name" value="HTH_18"/>
    <property type="match status" value="1"/>
</dbReference>
<evidence type="ECO:0000313" key="6">
    <source>
        <dbReference type="Proteomes" id="UP000185124"/>
    </source>
</evidence>
<gene>
    <name evidence="5" type="ORF">SAMN04489832_0018</name>
</gene>
<dbReference type="STRING" id="709881.SAMN04489832_0018"/>
<dbReference type="InterPro" id="IPR018062">
    <property type="entry name" value="HTH_AraC-typ_CS"/>
</dbReference>
<dbReference type="Pfam" id="PF01965">
    <property type="entry name" value="DJ-1_PfpI"/>
    <property type="match status" value="1"/>
</dbReference>
<feature type="domain" description="HTH araC/xylS-type" evidence="4">
    <location>
        <begin position="228"/>
        <end position="326"/>
    </location>
</feature>
<name>A0A1N5T8D7_9ACTN</name>
<dbReference type="InterPro" id="IPR002818">
    <property type="entry name" value="DJ-1/PfpI"/>
</dbReference>
<dbReference type="Gene3D" id="1.10.10.60">
    <property type="entry name" value="Homeodomain-like"/>
    <property type="match status" value="1"/>
</dbReference>
<dbReference type="SUPFAM" id="SSF46689">
    <property type="entry name" value="Homeodomain-like"/>
    <property type="match status" value="2"/>
</dbReference>
<dbReference type="CDD" id="cd03137">
    <property type="entry name" value="GATase1_AraC_1"/>
    <property type="match status" value="1"/>
</dbReference>
<dbReference type="Gene3D" id="3.40.50.880">
    <property type="match status" value="1"/>
</dbReference>
<reference evidence="6" key="1">
    <citation type="submission" date="2016-12" db="EMBL/GenBank/DDBJ databases">
        <authorList>
            <person name="Varghese N."/>
            <person name="Submissions S."/>
        </authorList>
    </citation>
    <scope>NUCLEOTIDE SEQUENCE [LARGE SCALE GENOMIC DNA]</scope>
    <source>
        <strain evidence="6">DSM 45599</strain>
    </source>
</reference>
<dbReference type="InterPro" id="IPR009057">
    <property type="entry name" value="Homeodomain-like_sf"/>
</dbReference>